<accession>A0ABW1ZWW2</accession>
<name>A0ABW1ZWW2_9GAMM</name>
<dbReference type="EMBL" id="JBHSWE010000001">
    <property type="protein sequence ID" value="MFC6669693.1"/>
    <property type="molecule type" value="Genomic_DNA"/>
</dbReference>
<dbReference type="InterPro" id="IPR014756">
    <property type="entry name" value="Ig_E-set"/>
</dbReference>
<gene>
    <name evidence="1" type="ORF">ACFQDL_06020</name>
</gene>
<sequence>MITIKGIGFTDDPLVMLGEFGELNLESASDTLIQAYIPAGATPGDYLLTVMPISNPEMASNFALTISAAPSHLIAFFAMDECPSGWSELAEAQGRVIVGLPDGGTSFGLVGSALADLENRNHDHSFNFNGGNTANAGSHNHVGTAAANGAHDHGATTGITNGTFAADDTGGFVTETVTVDHNHTIDPSVTHEHVVSTEDNGSHSHSFDGGAGNTGDASTSMVMPYLQLLACEKD</sequence>
<dbReference type="SUPFAM" id="SSF81296">
    <property type="entry name" value="E set domains"/>
    <property type="match status" value="1"/>
</dbReference>
<protein>
    <recommendedName>
        <fullName evidence="3">Phage tail collar domain-containing protein</fullName>
    </recommendedName>
</protein>
<evidence type="ECO:0000313" key="1">
    <source>
        <dbReference type="EMBL" id="MFC6669693.1"/>
    </source>
</evidence>
<reference evidence="2" key="1">
    <citation type="journal article" date="2019" name="Int. J. Syst. Evol. Microbiol.">
        <title>The Global Catalogue of Microorganisms (GCM) 10K type strain sequencing project: providing services to taxonomists for standard genome sequencing and annotation.</title>
        <authorList>
            <consortium name="The Broad Institute Genomics Platform"/>
            <consortium name="The Broad Institute Genome Sequencing Center for Infectious Disease"/>
            <person name="Wu L."/>
            <person name="Ma J."/>
        </authorList>
    </citation>
    <scope>NUCLEOTIDE SEQUENCE [LARGE SCALE GENOMIC DNA]</scope>
    <source>
        <strain evidence="2">NBRC 111756</strain>
    </source>
</reference>
<evidence type="ECO:0008006" key="3">
    <source>
        <dbReference type="Google" id="ProtNLM"/>
    </source>
</evidence>
<keyword evidence="2" id="KW-1185">Reference proteome</keyword>
<dbReference type="Proteomes" id="UP001596422">
    <property type="component" value="Unassembled WGS sequence"/>
</dbReference>
<proteinExistence type="predicted"/>
<dbReference type="RefSeq" id="WP_379908238.1">
    <property type="nucleotide sequence ID" value="NZ_JBHSWE010000001.1"/>
</dbReference>
<comment type="caution">
    <text evidence="1">The sequence shown here is derived from an EMBL/GenBank/DDBJ whole genome shotgun (WGS) entry which is preliminary data.</text>
</comment>
<evidence type="ECO:0000313" key="2">
    <source>
        <dbReference type="Proteomes" id="UP001596422"/>
    </source>
</evidence>
<dbReference type="InterPro" id="IPR013783">
    <property type="entry name" value="Ig-like_fold"/>
</dbReference>
<organism evidence="1 2">
    <name type="scientific">Marinobacterium aestuariivivens</name>
    <dbReference type="NCBI Taxonomy" id="1698799"/>
    <lineage>
        <taxon>Bacteria</taxon>
        <taxon>Pseudomonadati</taxon>
        <taxon>Pseudomonadota</taxon>
        <taxon>Gammaproteobacteria</taxon>
        <taxon>Oceanospirillales</taxon>
        <taxon>Oceanospirillaceae</taxon>
        <taxon>Marinobacterium</taxon>
    </lineage>
</organism>
<dbReference type="Gene3D" id="2.60.40.10">
    <property type="entry name" value="Immunoglobulins"/>
    <property type="match status" value="1"/>
</dbReference>